<evidence type="ECO:0000313" key="2">
    <source>
        <dbReference type="Proteomes" id="UP000043437"/>
    </source>
</evidence>
<dbReference type="AlphaFoldDB" id="A0A0K2Y3I7"/>
<gene>
    <name evidence="1" type="ORF">HAL07_05250</name>
</gene>
<protein>
    <submittedName>
        <fullName evidence="1">Uncharacterized protein</fullName>
    </submittedName>
</protein>
<dbReference type="Proteomes" id="UP000043437">
    <property type="component" value="Unassembled WGS sequence"/>
</dbReference>
<dbReference type="EMBL" id="CDMG01000002">
    <property type="protein sequence ID" value="CRF52399.1"/>
    <property type="molecule type" value="Genomic_DNA"/>
</dbReference>
<accession>A0A0K2Y3I7</accession>
<organism evidence="1 2">
    <name type="scientific">Helicobacter ailurogastricus</name>
    <dbReference type="NCBI Taxonomy" id="1578720"/>
    <lineage>
        <taxon>Bacteria</taxon>
        <taxon>Pseudomonadati</taxon>
        <taxon>Campylobacterota</taxon>
        <taxon>Epsilonproteobacteria</taxon>
        <taxon>Campylobacterales</taxon>
        <taxon>Helicobacteraceae</taxon>
        <taxon>Helicobacter</taxon>
    </lineage>
</organism>
<proteinExistence type="predicted"/>
<evidence type="ECO:0000313" key="1">
    <source>
        <dbReference type="EMBL" id="CRF52399.1"/>
    </source>
</evidence>
<sequence>MLKICFSKEWGNLLKKGCLAVAINQGWSGLLVRGADFVRHTPSI</sequence>
<reference evidence="2" key="1">
    <citation type="submission" date="2014-12" db="EMBL/GenBank/DDBJ databases">
        <authorList>
            <person name="Jaenicke S."/>
        </authorList>
    </citation>
    <scope>NUCLEOTIDE SEQUENCE [LARGE SCALE GENOMIC DNA]</scope>
</reference>
<name>A0A0K2Y3I7_9HELI</name>